<dbReference type="Gene3D" id="3.30.700.20">
    <property type="entry name" value="Hypothetical protein ph0010, domain 1"/>
    <property type="match status" value="1"/>
</dbReference>
<dbReference type="PANTHER" id="PTHR13016:SF0">
    <property type="entry name" value="AMME SYNDROME CANDIDATE GENE 1 PROTEIN"/>
    <property type="match status" value="1"/>
</dbReference>
<reference evidence="3 6" key="1">
    <citation type="journal article" date="2015" name="ISME J.">
        <title>Elemental sulfur and acetate can support life of a novel strictly anaerobic haloarchaeon.</title>
        <authorList>
            <person name="Sorokin D.Y."/>
            <person name="Kublanov I.V."/>
            <person name="Gavrilov S.N."/>
            <person name="Rojo D."/>
            <person name="Roman P."/>
            <person name="Golyshin P.N."/>
            <person name="Slepak V.Z."/>
            <person name="Smedile F."/>
            <person name="Ferrer M."/>
            <person name="Messina E."/>
            <person name="La Cono V."/>
            <person name="Yakimov M.M."/>
        </authorList>
    </citation>
    <scope>NUCLEOTIDE SEQUENCE [LARGE SCALE GENOMIC DNA]</scope>
    <source>
        <strain evidence="3 6">HSR2</strain>
    </source>
</reference>
<dbReference type="InterPro" id="IPR002733">
    <property type="entry name" value="AMMECR1_domain"/>
</dbReference>
<dbReference type="Pfam" id="PF01871">
    <property type="entry name" value="AMMECR1"/>
    <property type="match status" value="1"/>
</dbReference>
<evidence type="ECO:0000313" key="5">
    <source>
        <dbReference type="Proteomes" id="UP000060390"/>
    </source>
</evidence>
<accession>A0A0F7P9D8</accession>
<dbReference type="Proteomes" id="UP000069906">
    <property type="component" value="Chromosome"/>
</dbReference>
<dbReference type="NCBIfam" id="TIGR00296">
    <property type="entry name" value="TIGR00296 family protein"/>
    <property type="match status" value="1"/>
</dbReference>
<reference evidence="5" key="2">
    <citation type="submission" date="2015-05" db="EMBL/GenBank/DDBJ databases">
        <title>Complete genome sequence of Halanaeroarchaeum sulfurireducens type strain M27-SA2, a sulfate-reducer haloarchaeon from marine anoxic lake Medee.</title>
        <authorList>
            <person name="Messina E."/>
            <person name="Kublanov I.V."/>
            <person name="Toshchakov S."/>
            <person name="Arcadi E."/>
            <person name="La Spada G."/>
            <person name="La Cono V."/>
            <person name="Yakimov M.M."/>
        </authorList>
    </citation>
    <scope>NUCLEOTIDE SEQUENCE [LARGE SCALE GENOMIC DNA]</scope>
    <source>
        <strain evidence="5">M27-SA2</strain>
    </source>
</reference>
<dbReference type="Proteomes" id="UP000060390">
    <property type="component" value="Chromosome"/>
</dbReference>
<dbReference type="SUPFAM" id="SSF143447">
    <property type="entry name" value="AMMECR1-like"/>
    <property type="match status" value="1"/>
</dbReference>
<dbReference type="InterPro" id="IPR023472">
    <property type="entry name" value="Uncharacterised_MJ0810"/>
</dbReference>
<dbReference type="NCBIfam" id="TIGR04335">
    <property type="entry name" value="AmmeMemoSam_A"/>
    <property type="match status" value="1"/>
</dbReference>
<dbReference type="OrthoDB" id="25187at2157"/>
<name>A0A0F7P9D8_9EURY</name>
<dbReference type="GeneID" id="26010594"/>
<keyword evidence="6" id="KW-1185">Reference proteome</keyword>
<proteinExistence type="inferred from homology"/>
<dbReference type="Gene3D" id="3.30.1490.150">
    <property type="entry name" value="Hypothetical protein ph0010, domain 2"/>
    <property type="match status" value="1"/>
</dbReference>
<dbReference type="PANTHER" id="PTHR13016">
    <property type="entry name" value="AMMECR1 HOMOLOG"/>
    <property type="match status" value="1"/>
</dbReference>
<dbReference type="RefSeq" id="WP_050048468.1">
    <property type="nucleotide sequence ID" value="NZ_CP008874.1"/>
</dbReference>
<evidence type="ECO:0000259" key="2">
    <source>
        <dbReference type="PROSITE" id="PS51112"/>
    </source>
</evidence>
<organism evidence="3 6">
    <name type="scientific">Halanaeroarchaeum sulfurireducens</name>
    <dbReference type="NCBI Taxonomy" id="1604004"/>
    <lineage>
        <taxon>Archaea</taxon>
        <taxon>Methanobacteriati</taxon>
        <taxon>Methanobacteriota</taxon>
        <taxon>Stenosarchaea group</taxon>
        <taxon>Halobacteria</taxon>
        <taxon>Halobacteriales</taxon>
        <taxon>Halobacteriaceae</taxon>
        <taxon>Halanaeroarchaeum</taxon>
    </lineage>
</organism>
<dbReference type="InterPro" id="IPR027623">
    <property type="entry name" value="AmmeMemoSam_A"/>
</dbReference>
<dbReference type="KEGG" id="hsf:HLASA_1247"/>
<dbReference type="HOGENOM" id="CLU_095686_1_1_2"/>
<evidence type="ECO:0000313" key="6">
    <source>
        <dbReference type="Proteomes" id="UP000069906"/>
    </source>
</evidence>
<dbReference type="HAMAP" id="MF_00645">
    <property type="entry name" value="AMMECR1"/>
    <property type="match status" value="1"/>
</dbReference>
<evidence type="ECO:0000256" key="1">
    <source>
        <dbReference type="HAMAP-Rule" id="MF_00645"/>
    </source>
</evidence>
<sequence>MVTLDDRHGEIAVSYARTVIERYLDDGVLPEPSVDTTPLNDERGAFVTLETDDDLRGCIGRPYPEQTGFEAIRQGAVGAATNDPRFPPVSTNELPDITVEVSLLSAPTPVTASGEPHHDVVEVGRDGLIVKGKGRSGLLLPQVPLDQGWTVEEFLQQTCRKAGMGPDCWRDDDIAVERFTAGVFTETEPRGDVDRVPLEEASMG</sequence>
<protein>
    <recommendedName>
        <fullName evidence="1">Protein HLASA_1247</fullName>
    </recommendedName>
</protein>
<evidence type="ECO:0000313" key="4">
    <source>
        <dbReference type="EMBL" id="ALG82141.1"/>
    </source>
</evidence>
<evidence type="ECO:0000313" key="3">
    <source>
        <dbReference type="EMBL" id="AKH97746.1"/>
    </source>
</evidence>
<dbReference type="InterPro" id="IPR036071">
    <property type="entry name" value="AMMECR1_dom_sf"/>
</dbReference>
<dbReference type="STRING" id="1604004.HLASA_1247"/>
<dbReference type="InterPro" id="IPR027485">
    <property type="entry name" value="AMMECR1_N"/>
</dbReference>
<dbReference type="InterPro" id="IPR023473">
    <property type="entry name" value="AMMECR1"/>
</dbReference>
<reference evidence="4 5" key="3">
    <citation type="journal article" date="2016" name="Stand. Genomic Sci.">
        <title>Complete genome sequence of 'Halanaeroarchaeum sulfurireducens' M27-SA2, a sulfur-reducing and acetate-oxidizing haloarchaeon from the deep-sea hypersaline anoxic lake Medee.</title>
        <authorList>
            <person name="Messina E."/>
            <person name="Sorokin D.Y."/>
            <person name="Kublanov I.V."/>
            <person name="Toshchakov S."/>
            <person name="Lopatina A."/>
            <person name="Arcadi E."/>
            <person name="Smedile F."/>
            <person name="La Spada G."/>
            <person name="La Cono V."/>
            <person name="Yakimov M.M."/>
        </authorList>
    </citation>
    <scope>NUCLEOTIDE SEQUENCE [LARGE SCALE GENOMIC DNA]</scope>
    <source>
        <strain evidence="4 5">M27-SA2</strain>
    </source>
</reference>
<feature type="domain" description="AMMECR1" evidence="2">
    <location>
        <begin position="7"/>
        <end position="195"/>
    </location>
</feature>
<dbReference type="AlphaFoldDB" id="A0A0F7P9D8"/>
<dbReference type="EMBL" id="CP008874">
    <property type="protein sequence ID" value="AKH97746.1"/>
    <property type="molecule type" value="Genomic_DNA"/>
</dbReference>
<dbReference type="PROSITE" id="PS51112">
    <property type="entry name" value="AMMECR1"/>
    <property type="match status" value="1"/>
</dbReference>
<dbReference type="EMBL" id="CP011564">
    <property type="protein sequence ID" value="ALG82141.1"/>
    <property type="molecule type" value="Genomic_DNA"/>
</dbReference>
<gene>
    <name evidence="4" type="ORF">HLASA_1247</name>
    <name evidence="3" type="ORF">HLASF_1259</name>
</gene>
<dbReference type="KEGG" id="hsu:HLASF_1259"/>